<keyword evidence="3" id="KW-0997">Cell inner membrane</keyword>
<reference evidence="8" key="1">
    <citation type="submission" date="2016-10" db="EMBL/GenBank/DDBJ databases">
        <title>Sequence of Gallionella enrichment culture.</title>
        <authorList>
            <person name="Poehlein A."/>
            <person name="Muehling M."/>
            <person name="Daniel R."/>
        </authorList>
    </citation>
    <scope>NUCLEOTIDE SEQUENCE</scope>
</reference>
<dbReference type="EMBL" id="MLJW01000434">
    <property type="protein sequence ID" value="OIQ87212.1"/>
    <property type="molecule type" value="Genomic_DNA"/>
</dbReference>
<protein>
    <submittedName>
        <fullName evidence="8">Paraquat-inducible protein A</fullName>
    </submittedName>
</protein>
<sequence length="206" mass="22417">MSAAHPTARDLGLTGCRRCGLVVRGTDAGLCPRCQSRLSSRQPNSLTRCWALLAAAAILYVPANLLPIMVTTTLFGTQRDTILSGILYFWETGSRGLAVLIFTVSILIPLLKLISLAYLTYSAAHPRGQSIHQRARLYRLVEVIGRWSMLDMFVVALMAGLVRFQNMGLIEAGPGAAPFGAVVVLTMLAALTLDPRLMWDSAEDKE</sequence>
<feature type="transmembrane region" description="Helical" evidence="7">
    <location>
        <begin position="50"/>
        <end position="76"/>
    </location>
</feature>
<comment type="subcellular location">
    <subcellularLocation>
        <location evidence="1">Cell inner membrane</location>
    </subcellularLocation>
</comment>
<feature type="transmembrane region" description="Helical" evidence="7">
    <location>
        <begin position="140"/>
        <end position="164"/>
    </location>
</feature>
<evidence type="ECO:0000256" key="2">
    <source>
        <dbReference type="ARBA" id="ARBA00022475"/>
    </source>
</evidence>
<feature type="transmembrane region" description="Helical" evidence="7">
    <location>
        <begin position="96"/>
        <end position="119"/>
    </location>
</feature>
<evidence type="ECO:0000256" key="3">
    <source>
        <dbReference type="ARBA" id="ARBA00022519"/>
    </source>
</evidence>
<evidence type="ECO:0000256" key="5">
    <source>
        <dbReference type="ARBA" id="ARBA00022989"/>
    </source>
</evidence>
<evidence type="ECO:0000256" key="1">
    <source>
        <dbReference type="ARBA" id="ARBA00004533"/>
    </source>
</evidence>
<keyword evidence="4 7" id="KW-0812">Transmembrane</keyword>
<dbReference type="AlphaFoldDB" id="A0A1J5R5C2"/>
<dbReference type="PANTHER" id="PTHR30462">
    <property type="entry name" value="INTERMEMBRANE TRANSPORT PROTEIN PQIB-RELATED"/>
    <property type="match status" value="1"/>
</dbReference>
<keyword evidence="6 7" id="KW-0472">Membrane</keyword>
<dbReference type="InterPro" id="IPR007498">
    <property type="entry name" value="PqiA-like"/>
</dbReference>
<name>A0A1J5R5C2_9ZZZZ</name>
<dbReference type="InterPro" id="IPR051800">
    <property type="entry name" value="PqiA-PqiB_transport"/>
</dbReference>
<gene>
    <name evidence="8" type="primary">pqiA_2</name>
    <name evidence="8" type="ORF">GALL_309390</name>
</gene>
<dbReference type="GO" id="GO:0005886">
    <property type="term" value="C:plasma membrane"/>
    <property type="evidence" value="ECO:0007669"/>
    <property type="project" value="UniProtKB-SubCell"/>
</dbReference>
<proteinExistence type="predicted"/>
<evidence type="ECO:0000256" key="4">
    <source>
        <dbReference type="ARBA" id="ARBA00022692"/>
    </source>
</evidence>
<dbReference type="Pfam" id="PF04403">
    <property type="entry name" value="PqiA"/>
    <property type="match status" value="1"/>
</dbReference>
<evidence type="ECO:0000256" key="6">
    <source>
        <dbReference type="ARBA" id="ARBA00023136"/>
    </source>
</evidence>
<evidence type="ECO:0000256" key="7">
    <source>
        <dbReference type="SAM" id="Phobius"/>
    </source>
</evidence>
<evidence type="ECO:0000313" key="8">
    <source>
        <dbReference type="EMBL" id="OIQ87212.1"/>
    </source>
</evidence>
<organism evidence="8">
    <name type="scientific">mine drainage metagenome</name>
    <dbReference type="NCBI Taxonomy" id="410659"/>
    <lineage>
        <taxon>unclassified sequences</taxon>
        <taxon>metagenomes</taxon>
        <taxon>ecological metagenomes</taxon>
    </lineage>
</organism>
<keyword evidence="5 7" id="KW-1133">Transmembrane helix</keyword>
<feature type="transmembrane region" description="Helical" evidence="7">
    <location>
        <begin position="176"/>
        <end position="193"/>
    </location>
</feature>
<comment type="caution">
    <text evidence="8">The sequence shown here is derived from an EMBL/GenBank/DDBJ whole genome shotgun (WGS) entry which is preliminary data.</text>
</comment>
<keyword evidence="2" id="KW-1003">Cell membrane</keyword>
<accession>A0A1J5R5C2</accession>
<dbReference type="PANTHER" id="PTHR30462:SF3">
    <property type="entry name" value="INTERMEMBRANE TRANSPORT PROTEIN PQIA"/>
    <property type="match status" value="1"/>
</dbReference>